<dbReference type="RefSeq" id="WP_068713057.1">
    <property type="nucleotide sequence ID" value="NZ_LSZP01000059.1"/>
</dbReference>
<keyword evidence="1" id="KW-0732">Signal</keyword>
<dbReference type="AlphaFoldDB" id="A0A139SIF5"/>
<keyword evidence="3" id="KW-1185">Reference proteome</keyword>
<gene>
    <name evidence="2" type="ORF">AXK12_07595</name>
</gene>
<accession>A0A139SIF5</accession>
<name>A0A139SIF5_9BACT</name>
<organism evidence="2 3">
    <name type="scientific">Cephaloticoccus capnophilus</name>
    <dbReference type="NCBI Taxonomy" id="1548208"/>
    <lineage>
        <taxon>Bacteria</taxon>
        <taxon>Pseudomonadati</taxon>
        <taxon>Verrucomicrobiota</taxon>
        <taxon>Opitutia</taxon>
        <taxon>Opitutales</taxon>
        <taxon>Opitutaceae</taxon>
        <taxon>Cephaloticoccus</taxon>
    </lineage>
</organism>
<evidence type="ECO:0000313" key="3">
    <source>
        <dbReference type="Proteomes" id="UP000071392"/>
    </source>
</evidence>
<feature type="chain" id="PRO_5007299213" description="Outer membrane lipoprotein-sorting protein" evidence="1">
    <location>
        <begin position="27"/>
        <end position="253"/>
    </location>
</feature>
<feature type="signal peptide" evidence="1">
    <location>
        <begin position="1"/>
        <end position="26"/>
    </location>
</feature>
<evidence type="ECO:0000313" key="2">
    <source>
        <dbReference type="EMBL" id="KXU34329.1"/>
    </source>
</evidence>
<dbReference type="STRING" id="1548208.AXK12_07595"/>
<evidence type="ECO:0000256" key="1">
    <source>
        <dbReference type="SAM" id="SignalP"/>
    </source>
</evidence>
<reference evidence="2 3" key="1">
    <citation type="submission" date="2016-02" db="EMBL/GenBank/DDBJ databases">
        <authorList>
            <person name="Wen L."/>
            <person name="He K."/>
            <person name="Yang H."/>
        </authorList>
    </citation>
    <scope>NUCLEOTIDE SEQUENCE [LARGE SCALE GENOMIC DNA]</scope>
    <source>
        <strain evidence="2 3">CV41</strain>
    </source>
</reference>
<sequence>MKPKLHRSLFTALLAFTVFAATAAHAAELPIITKARAYLAKDPALDAVKNLQIYGTLDLGSAGADLKEPITVEITFEKPYRQRSVIRSERGVEVTVLDGYDAWHHVVPAADKNQWSLSVLQAPQIKNLRANAFENLSFYRGLESAGGRIEDQGSATVDGQPCRKVAFIHDRDIVFYRYFNQVTGRLVMTETARGETIRESGVIETAGIKFPQKLTTTAPLPDGSRQITVINFDRIVVNGPIAADAFETPSLVD</sequence>
<evidence type="ECO:0008006" key="4">
    <source>
        <dbReference type="Google" id="ProtNLM"/>
    </source>
</evidence>
<dbReference type="OrthoDB" id="188527at2"/>
<protein>
    <recommendedName>
        <fullName evidence="4">Outer membrane lipoprotein-sorting protein</fullName>
    </recommendedName>
</protein>
<dbReference type="Proteomes" id="UP000071392">
    <property type="component" value="Unassembled WGS sequence"/>
</dbReference>
<proteinExistence type="predicted"/>
<dbReference type="EMBL" id="LSZP01000059">
    <property type="protein sequence ID" value="KXU34329.1"/>
    <property type="molecule type" value="Genomic_DNA"/>
</dbReference>
<comment type="caution">
    <text evidence="2">The sequence shown here is derived from an EMBL/GenBank/DDBJ whole genome shotgun (WGS) entry which is preliminary data.</text>
</comment>